<dbReference type="GO" id="GO:0016301">
    <property type="term" value="F:kinase activity"/>
    <property type="evidence" value="ECO:0007669"/>
    <property type="project" value="UniProtKB-KW"/>
</dbReference>
<name>A0A7K0FJS1_9SPHI</name>
<evidence type="ECO:0000313" key="10">
    <source>
        <dbReference type="Proteomes" id="UP000462931"/>
    </source>
</evidence>
<dbReference type="Pfam" id="PF17042">
    <property type="entry name" value="NBD_C"/>
    <property type="match status" value="1"/>
</dbReference>
<keyword evidence="6" id="KW-0119">Carbohydrate metabolism</keyword>
<keyword evidence="3" id="KW-0547">Nucleotide-binding</keyword>
<dbReference type="RefSeq" id="WP_154286337.1">
    <property type="nucleotide sequence ID" value="NZ_WKJI01000001.1"/>
</dbReference>
<reference evidence="9 10" key="1">
    <citation type="submission" date="2019-11" db="EMBL/GenBank/DDBJ databases">
        <authorList>
            <person name="Cheng Q."/>
            <person name="Yang Z."/>
        </authorList>
    </citation>
    <scope>NUCLEOTIDE SEQUENCE [LARGE SCALE GENOMIC DNA]</scope>
    <source>
        <strain evidence="9 10">HX-22-1</strain>
    </source>
</reference>
<keyword evidence="2" id="KW-0808">Transferase</keyword>
<feature type="domain" description="Four-carbon acid sugar kinase N-terminal" evidence="7">
    <location>
        <begin position="10"/>
        <end position="253"/>
    </location>
</feature>
<gene>
    <name evidence="9" type="ORF">GJJ64_03365</name>
</gene>
<dbReference type="EMBL" id="WKJI01000001">
    <property type="protein sequence ID" value="MRX46219.1"/>
    <property type="molecule type" value="Genomic_DNA"/>
</dbReference>
<evidence type="ECO:0000256" key="5">
    <source>
        <dbReference type="ARBA" id="ARBA00022840"/>
    </source>
</evidence>
<evidence type="ECO:0000259" key="7">
    <source>
        <dbReference type="Pfam" id="PF07005"/>
    </source>
</evidence>
<evidence type="ECO:0000256" key="2">
    <source>
        <dbReference type="ARBA" id="ARBA00022679"/>
    </source>
</evidence>
<feature type="domain" description="Four-carbon acid sugar kinase nucleotide binding" evidence="8">
    <location>
        <begin position="279"/>
        <end position="448"/>
    </location>
</feature>
<dbReference type="Proteomes" id="UP000462931">
    <property type="component" value="Unassembled WGS sequence"/>
</dbReference>
<dbReference type="InterPro" id="IPR037051">
    <property type="entry name" value="4-carb_acid_sugar_kinase_N_sf"/>
</dbReference>
<evidence type="ECO:0000313" key="9">
    <source>
        <dbReference type="EMBL" id="MRX46219.1"/>
    </source>
</evidence>
<proteinExistence type="inferred from homology"/>
<accession>A0A7K0FJS1</accession>
<dbReference type="InterPro" id="IPR031475">
    <property type="entry name" value="NBD_C"/>
</dbReference>
<evidence type="ECO:0000256" key="6">
    <source>
        <dbReference type="ARBA" id="ARBA00023277"/>
    </source>
</evidence>
<dbReference type="Gene3D" id="3.40.50.10840">
    <property type="entry name" value="Putative sugar-binding, N-terminal domain"/>
    <property type="match status" value="1"/>
</dbReference>
<keyword evidence="5" id="KW-0067">ATP-binding</keyword>
<evidence type="ECO:0000259" key="8">
    <source>
        <dbReference type="Pfam" id="PF17042"/>
    </source>
</evidence>
<dbReference type="Pfam" id="PF07005">
    <property type="entry name" value="SBD_N"/>
    <property type="match status" value="1"/>
</dbReference>
<keyword evidence="4 9" id="KW-0418">Kinase</keyword>
<dbReference type="Gene3D" id="3.40.980.20">
    <property type="entry name" value="Four-carbon acid sugar kinase, nucleotide binding domain"/>
    <property type="match status" value="1"/>
</dbReference>
<dbReference type="GO" id="GO:0005524">
    <property type="term" value="F:ATP binding"/>
    <property type="evidence" value="ECO:0007669"/>
    <property type="project" value="UniProtKB-KW"/>
</dbReference>
<sequence length="457" mass="49262">MSVASKRLLLAFYGDDFTGSTDALEFLSKAGIKTMLFISAPSKTQLQQYPDLQAIGIAGMSRTMHPQAMQETLQPAFEALKAINPEHVHYKVCSTFDSSPERGNIGRAIEIGKAVFKTLVPLVVAAPALGRYCTFGNLYARMGIGSQGQIYRLDRHPSMSKHPTTPATESDLRLHLAKQSRVKTGLFDILDIAKESNQRKEKLQALIAEENEVILFDAIDATHMESIGELLVDIAPQDCPLFSVGSSGIEMALGLHWNKVGRIKNKENWPQPSAVKPLLVVSGSCSPVTAQQINMAVAHGFEEIALDTVAIAKHQDKEVKDVIAKAIALLKAEKNVVIHTSKGPDDDRLATTGQILKQDEQLTSAALLGTTLGNITRAILQEVKLQRLLLAGGDTSSYAARALGIEAVEMIAPMSPGAPLCKAYAPNSPANGIEINFKGGQVGAPNYFEQIQSGKIS</sequence>
<comment type="similarity">
    <text evidence="1">Belongs to the four-carbon acid sugar kinase family.</text>
</comment>
<comment type="caution">
    <text evidence="9">The sequence shown here is derived from an EMBL/GenBank/DDBJ whole genome shotgun (WGS) entry which is preliminary data.</text>
</comment>
<protein>
    <submittedName>
        <fullName evidence="9">Four-carbon acid sugar kinase family protein</fullName>
    </submittedName>
</protein>
<dbReference type="InterPro" id="IPR010737">
    <property type="entry name" value="4-carb_acid_sugar_kinase_N"/>
</dbReference>
<dbReference type="InterPro" id="IPR042213">
    <property type="entry name" value="NBD_C_sf"/>
</dbReference>
<evidence type="ECO:0000256" key="1">
    <source>
        <dbReference type="ARBA" id="ARBA00005715"/>
    </source>
</evidence>
<dbReference type="AlphaFoldDB" id="A0A7K0FJS1"/>
<evidence type="ECO:0000256" key="3">
    <source>
        <dbReference type="ARBA" id="ARBA00022741"/>
    </source>
</evidence>
<dbReference type="SUPFAM" id="SSF142764">
    <property type="entry name" value="YgbK-like"/>
    <property type="match status" value="1"/>
</dbReference>
<evidence type="ECO:0000256" key="4">
    <source>
        <dbReference type="ARBA" id="ARBA00022777"/>
    </source>
</evidence>
<organism evidence="9 10">
    <name type="scientific">Pedobacter puniceum</name>
    <dbReference type="NCBI Taxonomy" id="2666136"/>
    <lineage>
        <taxon>Bacteria</taxon>
        <taxon>Pseudomonadati</taxon>
        <taxon>Bacteroidota</taxon>
        <taxon>Sphingobacteriia</taxon>
        <taxon>Sphingobacteriales</taxon>
        <taxon>Sphingobacteriaceae</taxon>
        <taxon>Pedobacter</taxon>
    </lineage>
</organism>
<keyword evidence="10" id="KW-1185">Reference proteome</keyword>